<reference evidence="1" key="1">
    <citation type="submission" date="2019-03" db="EMBL/GenBank/DDBJ databases">
        <title>Single cell metagenomics reveals metabolic interactions within the superorganism composed of flagellate Streblomastix strix and complex community of Bacteroidetes bacteria on its surface.</title>
        <authorList>
            <person name="Treitli S.C."/>
            <person name="Kolisko M."/>
            <person name="Husnik F."/>
            <person name="Keeling P."/>
            <person name="Hampl V."/>
        </authorList>
    </citation>
    <scope>NUCLEOTIDE SEQUENCE</scope>
    <source>
        <strain evidence="1">STM</strain>
    </source>
</reference>
<dbReference type="AlphaFoldDB" id="A0A5J4RKV1"/>
<gene>
    <name evidence="1" type="ORF">EZS27_017435</name>
</gene>
<sequence length="306" mass="35194">MQGGEYDGNHSFANIQDKAHTDVQGNLYFKGISGGGIYKINPHEVDNLTMEEYLPQTEWENCEYYMVDKTGVCAYWRSTIDVLKFKSPNGRIYPIRQVIDDSEKAVSVFLGLNSNYYIVSELKNHTSDMETWKKRYIYETTYTNEELLSKKVVGFDSFSPYLDFNPNPIKRTDIAISNDYINNIYELVVFDEQNNTVTKSTINDLLSISNNFPNIEHNITSDNLYAKVEGTWIKIDFNTYNVSKMDISNYEIYSISSSIKNPELSFSGLRYSDGRNIIGTIDKNGTILVMENMQITDKITTLIRLN</sequence>
<evidence type="ECO:0000313" key="1">
    <source>
        <dbReference type="EMBL" id="KAA6334229.1"/>
    </source>
</evidence>
<name>A0A5J4RKV1_9ZZZZ</name>
<proteinExistence type="predicted"/>
<dbReference type="EMBL" id="SNRY01001021">
    <property type="protein sequence ID" value="KAA6334229.1"/>
    <property type="molecule type" value="Genomic_DNA"/>
</dbReference>
<accession>A0A5J4RKV1</accession>
<organism evidence="1">
    <name type="scientific">termite gut metagenome</name>
    <dbReference type="NCBI Taxonomy" id="433724"/>
    <lineage>
        <taxon>unclassified sequences</taxon>
        <taxon>metagenomes</taxon>
        <taxon>organismal metagenomes</taxon>
    </lineage>
</organism>
<comment type="caution">
    <text evidence="1">The sequence shown here is derived from an EMBL/GenBank/DDBJ whole genome shotgun (WGS) entry which is preliminary data.</text>
</comment>
<protein>
    <submittedName>
        <fullName evidence="1">Uncharacterized protein</fullName>
    </submittedName>
</protein>